<name>A0A0K1S3V4_9CHRO</name>
<dbReference type="KEGG" id="mpk:VL20_3871"/>
<organism evidence="1 2">
    <name type="scientific">Microcystis panniformis FACHB-1757</name>
    <dbReference type="NCBI Taxonomy" id="1638788"/>
    <lineage>
        <taxon>Bacteria</taxon>
        <taxon>Bacillati</taxon>
        <taxon>Cyanobacteriota</taxon>
        <taxon>Cyanophyceae</taxon>
        <taxon>Oscillatoriophycideae</taxon>
        <taxon>Chroococcales</taxon>
        <taxon>Microcystaceae</taxon>
        <taxon>Microcystis</taxon>
    </lineage>
</organism>
<evidence type="ECO:0000313" key="2">
    <source>
        <dbReference type="Proteomes" id="UP000068167"/>
    </source>
</evidence>
<reference evidence="1 2" key="1">
    <citation type="journal article" date="2016" name="Stand. Genomic Sci.">
        <title>Complete genome sequence and genomic characterization of Microcystis panniformis FACHB 1757 by third-generation sequencing.</title>
        <authorList>
            <person name="Zhang J.Y."/>
            <person name="Guan R."/>
            <person name="Zhang H.J."/>
            <person name="Li H."/>
            <person name="Xiao P."/>
            <person name="Yu G.L."/>
            <person name="Du L."/>
            <person name="Cao D.M."/>
            <person name="Zhu B.C."/>
            <person name="Li R.H."/>
            <person name="Lu Z.H."/>
        </authorList>
    </citation>
    <scope>NUCLEOTIDE SEQUENCE [LARGE SCALE GENOMIC DNA]</scope>
    <source>
        <strain evidence="1 2">FACHB-1757</strain>
    </source>
</reference>
<proteinExistence type="predicted"/>
<dbReference type="PATRIC" id="fig|1638788.3.peg.3908"/>
<dbReference type="EMBL" id="CP011339">
    <property type="protein sequence ID" value="AKV68832.1"/>
    <property type="molecule type" value="Genomic_DNA"/>
</dbReference>
<dbReference type="Proteomes" id="UP000068167">
    <property type="component" value="Chromosome"/>
</dbReference>
<keyword evidence="2" id="KW-1185">Reference proteome</keyword>
<dbReference type="RefSeq" id="WP_158499358.1">
    <property type="nucleotide sequence ID" value="NZ_CP011339.1"/>
</dbReference>
<accession>A0A0K1S3V4</accession>
<sequence>MLDSLCGNYAQIEVIKPHSAVLGFIEAVLDRWKWDIRMGEVARPQGSV</sequence>
<protein>
    <submittedName>
        <fullName evidence="1">Uncharacterized protein</fullName>
    </submittedName>
</protein>
<evidence type="ECO:0000313" key="1">
    <source>
        <dbReference type="EMBL" id="AKV68832.1"/>
    </source>
</evidence>
<gene>
    <name evidence="1" type="ORF">VL20_3871</name>
</gene>
<dbReference type="AlphaFoldDB" id="A0A0K1S3V4"/>